<dbReference type="AlphaFoldDB" id="A0A3N2R5U5"/>
<name>A0A3N2R5U5_9RHOB</name>
<dbReference type="OrthoDB" id="7658488at2"/>
<evidence type="ECO:0000313" key="1">
    <source>
        <dbReference type="EMBL" id="ROU02726.1"/>
    </source>
</evidence>
<comment type="caution">
    <text evidence="1">The sequence shown here is derived from an EMBL/GenBank/DDBJ whole genome shotgun (WGS) entry which is preliminary data.</text>
</comment>
<sequence>MDQFSKQVQDGLKAARQARDKRRARLYIEAGGQRIAVVRAWSTGFAVEAGTADPARGYVDLYEGARHLSRCLIVTSREEDGERVYEYKRATAATDAAPVDFERAPGGPAGLLPQA</sequence>
<keyword evidence="2" id="KW-1185">Reference proteome</keyword>
<gene>
    <name evidence="1" type="ORF">EAT49_10435</name>
</gene>
<evidence type="ECO:0000313" key="2">
    <source>
        <dbReference type="Proteomes" id="UP000268016"/>
    </source>
</evidence>
<organism evidence="1 2">
    <name type="scientific">Histidinibacterium lentulum</name>
    <dbReference type="NCBI Taxonomy" id="2480588"/>
    <lineage>
        <taxon>Bacteria</taxon>
        <taxon>Pseudomonadati</taxon>
        <taxon>Pseudomonadota</taxon>
        <taxon>Alphaproteobacteria</taxon>
        <taxon>Rhodobacterales</taxon>
        <taxon>Paracoccaceae</taxon>
        <taxon>Histidinibacterium</taxon>
    </lineage>
</organism>
<protein>
    <submittedName>
        <fullName evidence="1">Uncharacterized protein</fullName>
    </submittedName>
</protein>
<dbReference type="EMBL" id="RDRB01000004">
    <property type="protein sequence ID" value="ROU02726.1"/>
    <property type="molecule type" value="Genomic_DNA"/>
</dbReference>
<dbReference type="Proteomes" id="UP000268016">
    <property type="component" value="Unassembled WGS sequence"/>
</dbReference>
<accession>A0A3N2R5U5</accession>
<proteinExistence type="predicted"/>
<dbReference type="RefSeq" id="WP_123642248.1">
    <property type="nucleotide sequence ID" value="NZ_ML119084.1"/>
</dbReference>
<reference evidence="1 2" key="1">
    <citation type="submission" date="2018-10" db="EMBL/GenBank/DDBJ databases">
        <title>Histidinibacterium lentulum gen. nov., sp. nov., a marine bacterium from the culture broth of Picochlorum sp. 122.</title>
        <authorList>
            <person name="Wang G."/>
        </authorList>
    </citation>
    <scope>NUCLEOTIDE SEQUENCE [LARGE SCALE GENOMIC DNA]</scope>
    <source>
        <strain evidence="1 2">B17</strain>
    </source>
</reference>